<protein>
    <submittedName>
        <fullName evidence="2">DUF2784 domain-containing protein</fullName>
    </submittedName>
</protein>
<sequence length="128" mass="14836">MVLKSLDVLFTTVHLAIILFNLFGWIPKATRRAHFMVILLTAASWFLLGIWFGIGYCPVTDWQWQVKTRLGERNLPNSFIKYYAEKLSGRNFDSGFIDAVIATAFGLTTLLSMYVNFMLPRIKRRKRV</sequence>
<evidence type="ECO:0000313" key="3">
    <source>
        <dbReference type="Proteomes" id="UP000305848"/>
    </source>
</evidence>
<organism evidence="2 3">
    <name type="scientific">Ilyomonas limi</name>
    <dbReference type="NCBI Taxonomy" id="2575867"/>
    <lineage>
        <taxon>Bacteria</taxon>
        <taxon>Pseudomonadati</taxon>
        <taxon>Bacteroidota</taxon>
        <taxon>Chitinophagia</taxon>
        <taxon>Chitinophagales</taxon>
        <taxon>Chitinophagaceae</taxon>
        <taxon>Ilyomonas</taxon>
    </lineage>
</organism>
<feature type="transmembrane region" description="Helical" evidence="1">
    <location>
        <begin position="33"/>
        <end position="54"/>
    </location>
</feature>
<keyword evidence="1" id="KW-1133">Transmembrane helix</keyword>
<dbReference type="EMBL" id="SZQL01000001">
    <property type="protein sequence ID" value="TKK71609.1"/>
    <property type="molecule type" value="Genomic_DNA"/>
</dbReference>
<gene>
    <name evidence="2" type="ORF">FC093_00880</name>
</gene>
<proteinExistence type="predicted"/>
<dbReference type="Proteomes" id="UP000305848">
    <property type="component" value="Unassembled WGS sequence"/>
</dbReference>
<evidence type="ECO:0000313" key="2">
    <source>
        <dbReference type="EMBL" id="TKK71609.1"/>
    </source>
</evidence>
<keyword evidence="1" id="KW-0472">Membrane</keyword>
<comment type="caution">
    <text evidence="2">The sequence shown here is derived from an EMBL/GenBank/DDBJ whole genome shotgun (WGS) entry which is preliminary data.</text>
</comment>
<dbReference type="OrthoDB" id="9813998at2"/>
<reference evidence="2 3" key="1">
    <citation type="submission" date="2019-05" db="EMBL/GenBank/DDBJ databases">
        <title>Panacibacter sp. strain 17mud1-8 Genome sequencing and assembly.</title>
        <authorList>
            <person name="Chhetri G."/>
        </authorList>
    </citation>
    <scope>NUCLEOTIDE SEQUENCE [LARGE SCALE GENOMIC DNA]</scope>
    <source>
        <strain evidence="2 3">17mud1-8</strain>
    </source>
</reference>
<keyword evidence="1" id="KW-0812">Transmembrane</keyword>
<feature type="transmembrane region" description="Helical" evidence="1">
    <location>
        <begin position="6"/>
        <end position="26"/>
    </location>
</feature>
<feature type="transmembrane region" description="Helical" evidence="1">
    <location>
        <begin position="96"/>
        <end position="117"/>
    </location>
</feature>
<dbReference type="RefSeq" id="WP_137259849.1">
    <property type="nucleotide sequence ID" value="NZ_SZQL01000001.1"/>
</dbReference>
<accession>A0A4U3LAC1</accession>
<dbReference type="InterPro" id="IPR021218">
    <property type="entry name" value="DUF2784"/>
</dbReference>
<evidence type="ECO:0000256" key="1">
    <source>
        <dbReference type="SAM" id="Phobius"/>
    </source>
</evidence>
<dbReference type="AlphaFoldDB" id="A0A4U3LAC1"/>
<keyword evidence="3" id="KW-1185">Reference proteome</keyword>
<name>A0A4U3LAC1_9BACT</name>
<dbReference type="Pfam" id="PF10861">
    <property type="entry name" value="DUF2784"/>
    <property type="match status" value="1"/>
</dbReference>